<protein>
    <submittedName>
        <fullName evidence="24">Uncharacterized protein</fullName>
    </submittedName>
</protein>
<evidence type="ECO:0000256" key="1">
    <source>
        <dbReference type="ARBA" id="ARBA00004651"/>
    </source>
</evidence>
<dbReference type="Gene3D" id="1.20.1070.10">
    <property type="entry name" value="Rhodopsin 7-helix transmembrane proteins"/>
    <property type="match status" value="1"/>
</dbReference>
<dbReference type="PROSITE" id="PS00650">
    <property type="entry name" value="G_PROTEIN_RECEP_F2_2"/>
    <property type="match status" value="1"/>
</dbReference>
<dbReference type="SMART" id="SM00181">
    <property type="entry name" value="EGF"/>
    <property type="match status" value="1"/>
</dbReference>
<dbReference type="Gene3D" id="2.60.40.10">
    <property type="entry name" value="Immunoglobulins"/>
    <property type="match status" value="2"/>
</dbReference>
<dbReference type="PROSITE" id="PS50853">
    <property type="entry name" value="FN3"/>
    <property type="match status" value="2"/>
</dbReference>
<dbReference type="PROSITE" id="PS50227">
    <property type="entry name" value="G_PROTEIN_RECEP_F2_3"/>
    <property type="match status" value="1"/>
</dbReference>
<evidence type="ECO:0000256" key="5">
    <source>
        <dbReference type="ARBA" id="ARBA00022692"/>
    </source>
</evidence>
<dbReference type="PROSITE" id="PS50261">
    <property type="entry name" value="G_PROTEIN_RECEP_F2_4"/>
    <property type="match status" value="1"/>
</dbReference>
<dbReference type="InterPro" id="IPR036445">
    <property type="entry name" value="GPCR_2_extracell_dom_sf"/>
</dbReference>
<comment type="caution">
    <text evidence="24">The sequence shown here is derived from an EMBL/GenBank/DDBJ whole genome shotgun (WGS) entry which is preliminary data.</text>
</comment>
<keyword evidence="3 15" id="KW-0245">EGF-like domain</keyword>
<dbReference type="InterPro" id="IPR032471">
    <property type="entry name" value="AGRL2-4_GAIN_subdom_A"/>
</dbReference>
<feature type="domain" description="EGF-like" evidence="19">
    <location>
        <begin position="336"/>
        <end position="378"/>
    </location>
</feature>
<feature type="domain" description="G-protein coupled receptors family 2 profile 1" evidence="21">
    <location>
        <begin position="376"/>
        <end position="447"/>
    </location>
</feature>
<dbReference type="Gene3D" id="2.10.25.10">
    <property type="entry name" value="Laminin"/>
    <property type="match status" value="1"/>
</dbReference>
<evidence type="ECO:0000259" key="19">
    <source>
        <dbReference type="PROSITE" id="PS50026"/>
    </source>
</evidence>
<evidence type="ECO:0000313" key="24">
    <source>
        <dbReference type="EMBL" id="CAH3182119.1"/>
    </source>
</evidence>
<evidence type="ECO:0000313" key="25">
    <source>
        <dbReference type="Proteomes" id="UP001159405"/>
    </source>
</evidence>
<feature type="transmembrane region" description="Helical" evidence="17">
    <location>
        <begin position="961"/>
        <end position="984"/>
    </location>
</feature>
<evidence type="ECO:0000256" key="10">
    <source>
        <dbReference type="ARBA" id="ARBA00023136"/>
    </source>
</evidence>
<dbReference type="PRINTS" id="PR01694">
    <property type="entry name" value="BAIPRECURSOR"/>
</dbReference>
<comment type="subcellular location">
    <subcellularLocation>
        <location evidence="1">Cell membrane</location>
        <topology evidence="1">Multi-pass membrane protein</topology>
    </subcellularLocation>
</comment>
<feature type="domain" description="Fibronectin type-III" evidence="23">
    <location>
        <begin position="36"/>
        <end position="129"/>
    </location>
</feature>
<evidence type="ECO:0000256" key="11">
    <source>
        <dbReference type="ARBA" id="ARBA00023157"/>
    </source>
</evidence>
<organism evidence="24 25">
    <name type="scientific">Porites lobata</name>
    <dbReference type="NCBI Taxonomy" id="104759"/>
    <lineage>
        <taxon>Eukaryota</taxon>
        <taxon>Metazoa</taxon>
        <taxon>Cnidaria</taxon>
        <taxon>Anthozoa</taxon>
        <taxon>Hexacorallia</taxon>
        <taxon>Scleractinia</taxon>
        <taxon>Fungiina</taxon>
        <taxon>Poritidae</taxon>
        <taxon>Porites</taxon>
    </lineage>
</organism>
<reference evidence="24 25" key="1">
    <citation type="submission" date="2022-05" db="EMBL/GenBank/DDBJ databases">
        <authorList>
            <consortium name="Genoscope - CEA"/>
            <person name="William W."/>
        </authorList>
    </citation>
    <scope>NUCLEOTIDE SEQUENCE [LARGE SCALE GENOMIC DNA]</scope>
</reference>
<comment type="caution">
    <text evidence="15">Lacks conserved residue(s) required for the propagation of feature annotation.</text>
</comment>
<dbReference type="InterPro" id="IPR049883">
    <property type="entry name" value="NOTCH1_EGF-like"/>
</dbReference>
<accession>A0ABN8RT52</accession>
<sequence>MATGRKVSLCICLLLMVKFQDDKARAEPTRQQGSGQSLNCTATAFSPTAVLLTWNSGNIQEIENTENFTIYYRPLYLLDDFSVLQAGKQLHYLVENLDVRTYYMFRVGTNDSSGNYHFCEVSVKTLRDASLSVPLRIIKSSKGLHAKWKAVTLPQDSQAIYRLFVEWRNKGKPHVRLLYEGNQTSSNLQDKLPIPSRMYVSIVVKQADSTTNFEHQAGSIITYPTKQALIPATLPLKPNNPAIEKNKTLLLNLTIDAYGWNFVKITWNAITVEGTFVTYKISCRSTEKLLEVVTSNTSAFFSNLRQLTRYQISLEAQGHNETLSYFSAEAYLTTFDRNECADVPSPCLAADHSECVNTRGSYFCRCSSGWIGDGKTCKEISDNKGKISYCEKRSYANVTWPTTLPSQTALAPCPTNSRGTAKRACVRATDDNAKWGVPDLSECVSDKMAELTQQLRNPNADLTDIAKQLEDITSVDKLAHGPLLTGDLRRAVDVITVVSQRDFDGHPKTVKNEKIQRITQAVVKCTSNILDDRTLETWKFMPKDFTAAEASKILKGVDAVALSMAKAANSSGTFFTEAPNVVLSAKLITQADPPDQQMSPKFKEMGSTSSVMIPGSVIKLQHNDHKRSETHFITFVAYRNLKDLMQPGDDQKSSAELTTDKSDVGRINSDVVSLSVHPLSINSFDEPVTLIIKNTKTNGVDETSCVFWNMSSAHGFWSDTGCRVANKNSSHTTCHCYHLTSFAVLMRVKHPENTEGHGKFCLYKQHSFALSLISYIGISISIVALSLSFLTFTFLRFRNTQQRYFVHANLALSLVLAETLFLFGVSKTTHKIVCKAIAITMHYLFLVSFAWMALEGVVLYLMLVKIFRSKSRPARDKAVFLLCGWGIPAVIVAGSTILFHEGYGTREFCWLSIKGYFIWAFVGPVLLVCLFNFICLVKTFMVMSSRGRVKKTDTSFEKIRYWSKGCALLSCLLGLTWIVGVFVVNEDTMFMAYLFNIFNTLQGLLIFLFHCIGDEKVRAEYLRFLRCQTRAMAYGVARPWWSKSDSISRSKASDKMRRSTLQSNVELPKVTIDNSVKRRTTVMTGPEYTALRQSIKMSQMYGITEDDCERNSEGRQIAENLTDTHAQNSADCDEVQSLKNSEEIVTDAVHDHVTDLSCSCECTCEQTSQPNLPDLIKHDADKNEDDEETLAATAENSSTESSL</sequence>
<evidence type="ECO:0000256" key="7">
    <source>
        <dbReference type="ARBA" id="ARBA00022737"/>
    </source>
</evidence>
<dbReference type="InterPro" id="IPR017983">
    <property type="entry name" value="GPCR_2_secretin-like_CS"/>
</dbReference>
<dbReference type="SUPFAM" id="SSF81321">
    <property type="entry name" value="Family A G protein-coupled receptor-like"/>
    <property type="match status" value="1"/>
</dbReference>
<keyword evidence="8 17" id="KW-1133">Transmembrane helix</keyword>
<dbReference type="Pfam" id="PF01825">
    <property type="entry name" value="GPS"/>
    <property type="match status" value="1"/>
</dbReference>
<dbReference type="InterPro" id="IPR017981">
    <property type="entry name" value="GPCR_2-like_7TM"/>
</dbReference>
<feature type="transmembrane region" description="Helical" evidence="17">
    <location>
        <begin position="804"/>
        <end position="823"/>
    </location>
</feature>
<feature type="transmembrane region" description="Helical" evidence="17">
    <location>
        <begin position="879"/>
        <end position="898"/>
    </location>
</feature>
<evidence type="ECO:0000256" key="6">
    <source>
        <dbReference type="ARBA" id="ARBA00022729"/>
    </source>
</evidence>
<keyword evidence="7" id="KW-0677">Repeat</keyword>
<evidence type="ECO:0000256" key="18">
    <source>
        <dbReference type="SAM" id="SignalP"/>
    </source>
</evidence>
<keyword evidence="11 15" id="KW-1015">Disulfide bond</keyword>
<evidence type="ECO:0000256" key="8">
    <source>
        <dbReference type="ARBA" id="ARBA00022989"/>
    </source>
</evidence>
<keyword evidence="6 18" id="KW-0732">Signal</keyword>
<evidence type="ECO:0000259" key="20">
    <source>
        <dbReference type="PROSITE" id="PS50221"/>
    </source>
</evidence>
<dbReference type="InterPro" id="IPR000742">
    <property type="entry name" value="EGF"/>
</dbReference>
<evidence type="ECO:0000256" key="17">
    <source>
        <dbReference type="SAM" id="Phobius"/>
    </source>
</evidence>
<dbReference type="PROSITE" id="PS01186">
    <property type="entry name" value="EGF_2"/>
    <property type="match status" value="1"/>
</dbReference>
<evidence type="ECO:0000256" key="15">
    <source>
        <dbReference type="PROSITE-ProRule" id="PRU00076"/>
    </source>
</evidence>
<dbReference type="Pfam" id="PF00002">
    <property type="entry name" value="7tm_2"/>
    <property type="match status" value="1"/>
</dbReference>
<feature type="domain" description="GAIN-B" evidence="20">
    <location>
        <begin position="587"/>
        <end position="752"/>
    </location>
</feature>
<dbReference type="InterPro" id="IPR013783">
    <property type="entry name" value="Ig-like_fold"/>
</dbReference>
<dbReference type="InterPro" id="IPR046338">
    <property type="entry name" value="GAIN_dom_sf"/>
</dbReference>
<dbReference type="InterPro" id="IPR003961">
    <property type="entry name" value="FN3_dom"/>
</dbReference>
<dbReference type="PROSITE" id="PS50026">
    <property type="entry name" value="EGF_3"/>
    <property type="match status" value="1"/>
</dbReference>
<feature type="compositionally biased region" description="Low complexity" evidence="16">
    <location>
        <begin position="1190"/>
        <end position="1203"/>
    </location>
</feature>
<dbReference type="Gene3D" id="2.60.220.50">
    <property type="match status" value="1"/>
</dbReference>
<evidence type="ECO:0000256" key="13">
    <source>
        <dbReference type="ARBA" id="ARBA00023180"/>
    </source>
</evidence>
<keyword evidence="2" id="KW-1003">Cell membrane</keyword>
<dbReference type="PANTHER" id="PTHR12011">
    <property type="entry name" value="ADHESION G-PROTEIN COUPLED RECEPTOR"/>
    <property type="match status" value="1"/>
</dbReference>
<evidence type="ECO:0000259" key="21">
    <source>
        <dbReference type="PROSITE" id="PS50227"/>
    </source>
</evidence>
<keyword evidence="14" id="KW-0807">Transducer</keyword>
<dbReference type="InterPro" id="IPR000152">
    <property type="entry name" value="EGF-type_Asp/Asn_hydroxyl_site"/>
</dbReference>
<feature type="signal peptide" evidence="18">
    <location>
        <begin position="1"/>
        <end position="26"/>
    </location>
</feature>
<keyword evidence="12" id="KW-0675">Receptor</keyword>
<dbReference type="InterPro" id="IPR008077">
    <property type="entry name" value="GPCR_2_brain_angio_inhib"/>
</dbReference>
<gene>
    <name evidence="24" type="ORF">PLOB_00026390</name>
</gene>
<evidence type="ECO:0000259" key="23">
    <source>
        <dbReference type="PROSITE" id="PS50853"/>
    </source>
</evidence>
<feature type="transmembrane region" description="Helical" evidence="17">
    <location>
        <begin position="843"/>
        <end position="867"/>
    </location>
</feature>
<keyword evidence="25" id="KW-1185">Reference proteome</keyword>
<feature type="transmembrane region" description="Helical" evidence="17">
    <location>
        <begin position="918"/>
        <end position="940"/>
    </location>
</feature>
<dbReference type="Pfam" id="PF07645">
    <property type="entry name" value="EGF_CA"/>
    <property type="match status" value="1"/>
</dbReference>
<feature type="region of interest" description="Disordered" evidence="16">
    <location>
        <begin position="1167"/>
        <end position="1203"/>
    </location>
</feature>
<feature type="chain" id="PRO_5045902891" evidence="18">
    <location>
        <begin position="27"/>
        <end position="1203"/>
    </location>
</feature>
<keyword evidence="9" id="KW-0297">G-protein coupled receptor</keyword>
<dbReference type="Gene3D" id="4.10.1240.10">
    <property type="entry name" value="GPCR, family 2, extracellular hormone receptor domain"/>
    <property type="match status" value="1"/>
</dbReference>
<evidence type="ECO:0000256" key="14">
    <source>
        <dbReference type="ARBA" id="ARBA00023224"/>
    </source>
</evidence>
<dbReference type="Pfam" id="PF16489">
    <property type="entry name" value="GAIN"/>
    <property type="match status" value="1"/>
</dbReference>
<dbReference type="SMART" id="SM00179">
    <property type="entry name" value="EGF_CA"/>
    <property type="match status" value="1"/>
</dbReference>
<dbReference type="PRINTS" id="PR00249">
    <property type="entry name" value="GPCRSECRETIN"/>
</dbReference>
<dbReference type="InterPro" id="IPR057244">
    <property type="entry name" value="GAIN_B"/>
</dbReference>
<feature type="domain" description="G-protein coupled receptors family 2 profile 2" evidence="22">
    <location>
        <begin position="770"/>
        <end position="1014"/>
    </location>
</feature>
<dbReference type="InterPro" id="IPR001881">
    <property type="entry name" value="EGF-like_Ca-bd_dom"/>
</dbReference>
<keyword evidence="13" id="KW-0325">Glycoprotein</keyword>
<keyword evidence="5 17" id="KW-0812">Transmembrane</keyword>
<dbReference type="PROSITE" id="PS01187">
    <property type="entry name" value="EGF_CA"/>
    <property type="match status" value="1"/>
</dbReference>
<dbReference type="InterPro" id="IPR000203">
    <property type="entry name" value="GPS"/>
</dbReference>
<proteinExistence type="predicted"/>
<dbReference type="EMBL" id="CALNXK010000314">
    <property type="protein sequence ID" value="CAH3182119.1"/>
    <property type="molecule type" value="Genomic_DNA"/>
</dbReference>
<name>A0ABN8RT52_9CNID</name>
<evidence type="ECO:0000256" key="4">
    <source>
        <dbReference type="ARBA" id="ARBA00022553"/>
    </source>
</evidence>
<feature type="transmembrane region" description="Helical" evidence="17">
    <location>
        <begin position="768"/>
        <end position="792"/>
    </location>
</feature>
<evidence type="ECO:0000256" key="12">
    <source>
        <dbReference type="ARBA" id="ARBA00023170"/>
    </source>
</evidence>
<dbReference type="SMART" id="SM00008">
    <property type="entry name" value="HormR"/>
    <property type="match status" value="1"/>
</dbReference>
<feature type="disulfide bond" evidence="15">
    <location>
        <begin position="347"/>
        <end position="364"/>
    </location>
</feature>
<evidence type="ECO:0000259" key="22">
    <source>
        <dbReference type="PROSITE" id="PS50261"/>
    </source>
</evidence>
<dbReference type="CDD" id="cd00054">
    <property type="entry name" value="EGF_CA"/>
    <property type="match status" value="1"/>
</dbReference>
<feature type="domain" description="Fibronectin type-III" evidence="23">
    <location>
        <begin position="249"/>
        <end position="337"/>
    </location>
</feature>
<dbReference type="PANTHER" id="PTHR12011:SF471">
    <property type="entry name" value="G-PROTEIN COUPLED RECEPTORS FAMILY 2 PROFILE 2 DOMAIN-CONTAINING PROTEIN"/>
    <property type="match status" value="1"/>
</dbReference>
<evidence type="ECO:0000256" key="16">
    <source>
        <dbReference type="SAM" id="MobiDB-lite"/>
    </source>
</evidence>
<evidence type="ECO:0000256" key="2">
    <source>
        <dbReference type="ARBA" id="ARBA00022475"/>
    </source>
</evidence>
<evidence type="ECO:0000256" key="9">
    <source>
        <dbReference type="ARBA" id="ARBA00023040"/>
    </source>
</evidence>
<evidence type="ECO:0000256" key="3">
    <source>
        <dbReference type="ARBA" id="ARBA00022536"/>
    </source>
</evidence>
<dbReference type="InterPro" id="IPR018097">
    <property type="entry name" value="EGF_Ca-bd_CS"/>
</dbReference>
<dbReference type="InterPro" id="IPR000832">
    <property type="entry name" value="GPCR_2_secretin-like"/>
</dbReference>
<dbReference type="Proteomes" id="UP001159405">
    <property type="component" value="Unassembled WGS sequence"/>
</dbReference>
<dbReference type="CDD" id="cd00063">
    <property type="entry name" value="FN3"/>
    <property type="match status" value="2"/>
</dbReference>
<dbReference type="SUPFAM" id="SSF49265">
    <property type="entry name" value="Fibronectin type III"/>
    <property type="match status" value="2"/>
</dbReference>
<dbReference type="InterPro" id="IPR001879">
    <property type="entry name" value="GPCR_2_extracellular_dom"/>
</dbReference>
<dbReference type="PROSITE" id="PS50221">
    <property type="entry name" value="GAIN_B"/>
    <property type="match status" value="1"/>
</dbReference>
<keyword evidence="10 17" id="KW-0472">Membrane</keyword>
<dbReference type="PROSITE" id="PS00010">
    <property type="entry name" value="ASX_HYDROXYL"/>
    <property type="match status" value="1"/>
</dbReference>
<dbReference type="SUPFAM" id="SSF57196">
    <property type="entry name" value="EGF/Laminin"/>
    <property type="match status" value="1"/>
</dbReference>
<dbReference type="SMART" id="SM00303">
    <property type="entry name" value="GPS"/>
    <property type="match status" value="1"/>
</dbReference>
<feature type="transmembrane region" description="Helical" evidence="17">
    <location>
        <begin position="990"/>
        <end position="1013"/>
    </location>
</feature>
<keyword evidence="4" id="KW-0597">Phosphoprotein</keyword>
<dbReference type="InterPro" id="IPR036116">
    <property type="entry name" value="FN3_sf"/>
</dbReference>